<dbReference type="GeneID" id="110766194"/>
<dbReference type="Proteomes" id="UP000515124">
    <property type="component" value="Unplaced"/>
</dbReference>
<evidence type="ECO:0000256" key="2">
    <source>
        <dbReference type="PROSITE-ProRule" id="PRU00708"/>
    </source>
</evidence>
<dbReference type="NCBIfam" id="TIGR00756">
    <property type="entry name" value="PPR"/>
    <property type="match status" value="2"/>
</dbReference>
<evidence type="ECO:0000256" key="1">
    <source>
        <dbReference type="ARBA" id="ARBA00022737"/>
    </source>
</evidence>
<proteinExistence type="predicted"/>
<dbReference type="KEGG" id="pavi:110766194"/>
<organism evidence="3 4">
    <name type="scientific">Prunus avium</name>
    <name type="common">Cherry</name>
    <name type="synonym">Cerasus avium</name>
    <dbReference type="NCBI Taxonomy" id="42229"/>
    <lineage>
        <taxon>Eukaryota</taxon>
        <taxon>Viridiplantae</taxon>
        <taxon>Streptophyta</taxon>
        <taxon>Embryophyta</taxon>
        <taxon>Tracheophyta</taxon>
        <taxon>Spermatophyta</taxon>
        <taxon>Magnoliopsida</taxon>
        <taxon>eudicotyledons</taxon>
        <taxon>Gunneridae</taxon>
        <taxon>Pentapetalae</taxon>
        <taxon>rosids</taxon>
        <taxon>fabids</taxon>
        <taxon>Rosales</taxon>
        <taxon>Rosaceae</taxon>
        <taxon>Amygdaloideae</taxon>
        <taxon>Amygdaleae</taxon>
        <taxon>Prunus</taxon>
    </lineage>
</organism>
<keyword evidence="1" id="KW-0677">Repeat</keyword>
<dbReference type="SMR" id="A0A6P5TDJ0"/>
<name>A0A6P5TDJ0_PRUAV</name>
<dbReference type="InterPro" id="IPR002885">
    <property type="entry name" value="PPR_rpt"/>
</dbReference>
<reference evidence="4" key="1">
    <citation type="submission" date="2025-08" db="UniProtKB">
        <authorList>
            <consortium name="RefSeq"/>
        </authorList>
    </citation>
    <scope>IDENTIFICATION</scope>
</reference>
<dbReference type="PANTHER" id="PTHR47493:SF1">
    <property type="entry name" value="OS08G0520200 PROTEIN"/>
    <property type="match status" value="1"/>
</dbReference>
<dbReference type="Gramene" id="Pav_sc0001248.1_g380.1.mk:mrna">
    <property type="protein sequence ID" value="Pav_sc0001248.1_g380.1.mk:mrna"/>
    <property type="gene ID" value="Pav_sc0001248.1_g380.1.mk"/>
</dbReference>
<dbReference type="Pfam" id="PF01535">
    <property type="entry name" value="PPR"/>
    <property type="match status" value="3"/>
</dbReference>
<dbReference type="RefSeq" id="XP_021825167.1">
    <property type="nucleotide sequence ID" value="XM_021969475.1"/>
</dbReference>
<dbReference type="AlphaFoldDB" id="A0A6P5TDJ0"/>
<accession>A0A6P5TDJ0</accession>
<keyword evidence="3" id="KW-1185">Reference proteome</keyword>
<protein>
    <submittedName>
        <fullName evidence="4">Pentatricopeptide repeat-containing protein At3g42630 isoform X1</fullName>
    </submittedName>
</protein>
<dbReference type="PANTHER" id="PTHR47493">
    <property type="entry name" value="OS08G0520200 PROTEIN"/>
    <property type="match status" value="1"/>
</dbReference>
<evidence type="ECO:0000313" key="3">
    <source>
        <dbReference type="Proteomes" id="UP000515124"/>
    </source>
</evidence>
<sequence>MQNASLPTSFSFQHSAVCENGGHSSSEHNMCFKFSQATASFFFLPSTTVTESSPGTQDFLMDVFECLSFGVCLEQIIRKWKQEECFDGKDIYVDCVPLIRSLSRQKMPHVAQELLLEMKSDGLLPSNSTLSALMLCHANNGLFPQAEAIWDEMLHSSFVPTIQVVSELFDAYGNVGCFEKVNEILAQIRSRNLSLFPEVYSLAISCFGKGGQLELMEGTLKEMISRGFPLDSATGNAFIRYYSIFGSLTEMETAYGRLKRSRFLIEEEGIRAMSFAYLKKRKFYRLAELLKNVGLGRRNLGNLSWNLLLLSYAANFKMKSLQREFLRMVEAGFHPDLTTFNIRALAFSRMSLLWDLHLSLEHMKHEKVVPDLVTCGCVVDAYLERRLGKNLYFALNKMNLDDSPLILTDPFVFEVLGKGDFHASSEAFLEFQSQREWTYRKLISVYLKKKYRRNQIFWNY</sequence>
<gene>
    <name evidence="4" type="primary">LOC110766194</name>
</gene>
<dbReference type="InterPro" id="IPR011990">
    <property type="entry name" value="TPR-like_helical_dom_sf"/>
</dbReference>
<evidence type="ECO:0000313" key="4">
    <source>
        <dbReference type="RefSeq" id="XP_021825167.1"/>
    </source>
</evidence>
<dbReference type="Gene3D" id="1.25.40.10">
    <property type="entry name" value="Tetratricopeptide repeat domain"/>
    <property type="match status" value="3"/>
</dbReference>
<feature type="repeat" description="PPR" evidence="2">
    <location>
        <begin position="126"/>
        <end position="160"/>
    </location>
</feature>
<dbReference type="PROSITE" id="PS51375">
    <property type="entry name" value="PPR"/>
    <property type="match status" value="1"/>
</dbReference>